<dbReference type="Gene3D" id="1.25.40.10">
    <property type="entry name" value="Tetratricopeptide repeat domain"/>
    <property type="match status" value="1"/>
</dbReference>
<feature type="domain" description="Tetratrico peptide repeat group 5" evidence="1">
    <location>
        <begin position="59"/>
        <end position="172"/>
    </location>
</feature>
<accession>A0A1G8M9I5</accession>
<sequence>MYAEILNGNQDDKKWNKHVLNALTDWYDPVEGKLEDSNTVLFELIKKDNNDGYLYYLYASNCDSLGKEKDAYPYYEKAISLGLKQHDLQGAYLGLGSTYRTLGMYKESEQVLRKGIERFSNDNALKVFYAMTLFNLGRYDESTELLLKCIVATSNDANLNSYKKAIEFYAPRLKETW</sequence>
<dbReference type="Pfam" id="PF12688">
    <property type="entry name" value="TPR_5"/>
    <property type="match status" value="1"/>
</dbReference>
<protein>
    <submittedName>
        <fullName evidence="2">Tetratrico peptide repeat-containing protein</fullName>
    </submittedName>
</protein>
<organism evidence="2 3">
    <name type="scientific">Natribacillus halophilus</name>
    <dbReference type="NCBI Taxonomy" id="549003"/>
    <lineage>
        <taxon>Bacteria</taxon>
        <taxon>Bacillati</taxon>
        <taxon>Bacillota</taxon>
        <taxon>Bacilli</taxon>
        <taxon>Bacillales</taxon>
        <taxon>Bacillaceae</taxon>
        <taxon>Natribacillus</taxon>
    </lineage>
</organism>
<name>A0A1G8M9I5_9BACI</name>
<proteinExistence type="predicted"/>
<evidence type="ECO:0000259" key="1">
    <source>
        <dbReference type="Pfam" id="PF12688"/>
    </source>
</evidence>
<dbReference type="Proteomes" id="UP000198853">
    <property type="component" value="Unassembled WGS sequence"/>
</dbReference>
<keyword evidence="3" id="KW-1185">Reference proteome</keyword>
<gene>
    <name evidence="2" type="ORF">SAMN04488123_10448</name>
</gene>
<evidence type="ECO:0000313" key="2">
    <source>
        <dbReference type="EMBL" id="SDI64626.1"/>
    </source>
</evidence>
<dbReference type="InterPro" id="IPR011990">
    <property type="entry name" value="TPR-like_helical_dom_sf"/>
</dbReference>
<dbReference type="InterPro" id="IPR041656">
    <property type="entry name" value="TPR_5"/>
</dbReference>
<dbReference type="OrthoDB" id="193829at2"/>
<dbReference type="EMBL" id="FNEN01000004">
    <property type="protein sequence ID" value="SDI64626.1"/>
    <property type="molecule type" value="Genomic_DNA"/>
</dbReference>
<evidence type="ECO:0000313" key="3">
    <source>
        <dbReference type="Proteomes" id="UP000198853"/>
    </source>
</evidence>
<reference evidence="2 3" key="1">
    <citation type="submission" date="2016-10" db="EMBL/GenBank/DDBJ databases">
        <authorList>
            <person name="de Groot N.N."/>
        </authorList>
    </citation>
    <scope>NUCLEOTIDE SEQUENCE [LARGE SCALE GENOMIC DNA]</scope>
    <source>
        <strain evidence="2 3">DSM 21771</strain>
    </source>
</reference>
<dbReference type="AlphaFoldDB" id="A0A1G8M9I5"/>
<dbReference type="SUPFAM" id="SSF48452">
    <property type="entry name" value="TPR-like"/>
    <property type="match status" value="1"/>
</dbReference>